<name>W1Y182_9ZZZZ</name>
<comment type="caution">
    <text evidence="1">The sequence shown here is derived from an EMBL/GenBank/DDBJ whole genome shotgun (WGS) entry which is preliminary data.</text>
</comment>
<gene>
    <name evidence="1" type="ORF">Q604_UNBC10708G0001</name>
</gene>
<reference evidence="1" key="1">
    <citation type="submission" date="2013-12" db="EMBL/GenBank/DDBJ databases">
        <title>A Varibaculum cambriense genome reconstructed from a premature infant gut community with otherwise low bacterial novelty that shifts toward anaerobic metabolism during the third week of life.</title>
        <authorList>
            <person name="Brown C.T."/>
            <person name="Sharon I."/>
            <person name="Thomas B.C."/>
            <person name="Castelle C.J."/>
            <person name="Morowitz M.J."/>
            <person name="Banfield J.F."/>
        </authorList>
    </citation>
    <scope>NUCLEOTIDE SEQUENCE</scope>
</reference>
<proteinExistence type="predicted"/>
<dbReference type="AlphaFoldDB" id="W1Y182"/>
<sequence length="24" mass="2621">MDLAAAGLFYFDKQLPCVMQGSSK</sequence>
<organism evidence="1">
    <name type="scientific">human gut metagenome</name>
    <dbReference type="NCBI Taxonomy" id="408170"/>
    <lineage>
        <taxon>unclassified sequences</taxon>
        <taxon>metagenomes</taxon>
        <taxon>organismal metagenomes</taxon>
    </lineage>
</organism>
<evidence type="ECO:0000313" key="1">
    <source>
        <dbReference type="EMBL" id="ETJ34879.1"/>
    </source>
</evidence>
<protein>
    <submittedName>
        <fullName evidence="1">Uncharacterized protein</fullName>
    </submittedName>
</protein>
<feature type="non-terminal residue" evidence="1">
    <location>
        <position position="24"/>
    </location>
</feature>
<dbReference type="EMBL" id="AZMM01010708">
    <property type="protein sequence ID" value="ETJ34879.1"/>
    <property type="molecule type" value="Genomic_DNA"/>
</dbReference>
<accession>W1Y182</accession>